<dbReference type="Proteomes" id="UP000007266">
    <property type="component" value="Linkage group 9"/>
</dbReference>
<accession>D6WZS8</accession>
<protein>
    <submittedName>
        <fullName evidence="2">Uncharacterized protein</fullName>
    </submittedName>
</protein>
<reference evidence="2 3" key="2">
    <citation type="journal article" date="2010" name="Nucleic Acids Res.">
        <title>BeetleBase in 2010: revisions to provide comprehensive genomic information for Tribolium castaneum.</title>
        <authorList>
            <person name="Kim H.S."/>
            <person name="Murphy T."/>
            <person name="Xia J."/>
            <person name="Caragea D."/>
            <person name="Park Y."/>
            <person name="Beeman R.W."/>
            <person name="Lorenzen M.D."/>
            <person name="Butcher S."/>
            <person name="Manak J.R."/>
            <person name="Brown S.J."/>
        </authorList>
    </citation>
    <scope>GENOME REANNOTATION</scope>
    <source>
        <strain evidence="2 3">Georgia GA2</strain>
    </source>
</reference>
<dbReference type="AlphaFoldDB" id="D6WZS8"/>
<name>D6WZS8_TRICA</name>
<organism evidence="2 3">
    <name type="scientific">Tribolium castaneum</name>
    <name type="common">Red flour beetle</name>
    <dbReference type="NCBI Taxonomy" id="7070"/>
    <lineage>
        <taxon>Eukaryota</taxon>
        <taxon>Metazoa</taxon>
        <taxon>Ecdysozoa</taxon>
        <taxon>Arthropoda</taxon>
        <taxon>Hexapoda</taxon>
        <taxon>Insecta</taxon>
        <taxon>Pterygota</taxon>
        <taxon>Neoptera</taxon>
        <taxon>Endopterygota</taxon>
        <taxon>Coleoptera</taxon>
        <taxon>Polyphaga</taxon>
        <taxon>Cucujiformia</taxon>
        <taxon>Tenebrionidae</taxon>
        <taxon>Tenebrionidae incertae sedis</taxon>
        <taxon>Tribolium</taxon>
    </lineage>
</organism>
<dbReference type="HOGENOM" id="CLU_2226568_0_0_1"/>
<evidence type="ECO:0000313" key="3">
    <source>
        <dbReference type="Proteomes" id="UP000007266"/>
    </source>
</evidence>
<feature type="region of interest" description="Disordered" evidence="1">
    <location>
        <begin position="86"/>
        <end position="106"/>
    </location>
</feature>
<evidence type="ECO:0000256" key="1">
    <source>
        <dbReference type="SAM" id="MobiDB-lite"/>
    </source>
</evidence>
<dbReference type="EMBL" id="KQ971372">
    <property type="protein sequence ID" value="EFA10470.1"/>
    <property type="molecule type" value="Genomic_DNA"/>
</dbReference>
<sequence>MHCKLFDRILVFVLVKSVSMGASTIARRRLVLQVANFAKTVEFLGKKWQIAMNRLLVVSCQGWRLLAVGVVHSVSSLPWGEPITYGSKSARDSLPKSSNSPAPTTI</sequence>
<evidence type="ECO:0000313" key="2">
    <source>
        <dbReference type="EMBL" id="EFA10470.1"/>
    </source>
</evidence>
<feature type="compositionally biased region" description="Polar residues" evidence="1">
    <location>
        <begin position="95"/>
        <end position="106"/>
    </location>
</feature>
<dbReference type="InParanoid" id="D6WZS8"/>
<reference evidence="2 3" key="1">
    <citation type="journal article" date="2008" name="Nature">
        <title>The genome of the model beetle and pest Tribolium castaneum.</title>
        <authorList>
            <consortium name="Tribolium Genome Sequencing Consortium"/>
            <person name="Richards S."/>
            <person name="Gibbs R.A."/>
            <person name="Weinstock G.M."/>
            <person name="Brown S.J."/>
            <person name="Denell R."/>
            <person name="Beeman R.W."/>
            <person name="Gibbs R."/>
            <person name="Beeman R.W."/>
            <person name="Brown S.J."/>
            <person name="Bucher G."/>
            <person name="Friedrich M."/>
            <person name="Grimmelikhuijzen C.J."/>
            <person name="Klingler M."/>
            <person name="Lorenzen M."/>
            <person name="Richards S."/>
            <person name="Roth S."/>
            <person name="Schroder R."/>
            <person name="Tautz D."/>
            <person name="Zdobnov E.M."/>
            <person name="Muzny D."/>
            <person name="Gibbs R.A."/>
            <person name="Weinstock G.M."/>
            <person name="Attaway T."/>
            <person name="Bell S."/>
            <person name="Buhay C.J."/>
            <person name="Chandrabose M.N."/>
            <person name="Chavez D."/>
            <person name="Clerk-Blankenburg K.P."/>
            <person name="Cree A."/>
            <person name="Dao M."/>
            <person name="Davis C."/>
            <person name="Chacko J."/>
            <person name="Dinh H."/>
            <person name="Dugan-Rocha S."/>
            <person name="Fowler G."/>
            <person name="Garner T.T."/>
            <person name="Garnes J."/>
            <person name="Gnirke A."/>
            <person name="Hawes A."/>
            <person name="Hernandez J."/>
            <person name="Hines S."/>
            <person name="Holder M."/>
            <person name="Hume J."/>
            <person name="Jhangiani S.N."/>
            <person name="Joshi V."/>
            <person name="Khan Z.M."/>
            <person name="Jackson L."/>
            <person name="Kovar C."/>
            <person name="Kowis A."/>
            <person name="Lee S."/>
            <person name="Lewis L.R."/>
            <person name="Margolis J."/>
            <person name="Morgan M."/>
            <person name="Nazareth L.V."/>
            <person name="Nguyen N."/>
            <person name="Okwuonu G."/>
            <person name="Parker D."/>
            <person name="Richards S."/>
            <person name="Ruiz S.J."/>
            <person name="Santibanez J."/>
            <person name="Savard J."/>
            <person name="Scherer S.E."/>
            <person name="Schneider B."/>
            <person name="Sodergren E."/>
            <person name="Tautz D."/>
            <person name="Vattahil S."/>
            <person name="Villasana D."/>
            <person name="White C.S."/>
            <person name="Wright R."/>
            <person name="Park Y."/>
            <person name="Beeman R.W."/>
            <person name="Lord J."/>
            <person name="Oppert B."/>
            <person name="Lorenzen M."/>
            <person name="Brown S."/>
            <person name="Wang L."/>
            <person name="Savard J."/>
            <person name="Tautz D."/>
            <person name="Richards S."/>
            <person name="Weinstock G."/>
            <person name="Gibbs R.A."/>
            <person name="Liu Y."/>
            <person name="Worley K."/>
            <person name="Weinstock G."/>
            <person name="Elsik C.G."/>
            <person name="Reese J.T."/>
            <person name="Elhaik E."/>
            <person name="Landan G."/>
            <person name="Graur D."/>
            <person name="Arensburger P."/>
            <person name="Atkinson P."/>
            <person name="Beeman R.W."/>
            <person name="Beidler J."/>
            <person name="Brown S.J."/>
            <person name="Demuth J.P."/>
            <person name="Drury D.W."/>
            <person name="Du Y.Z."/>
            <person name="Fujiwara H."/>
            <person name="Lorenzen M."/>
            <person name="Maselli V."/>
            <person name="Osanai M."/>
            <person name="Park Y."/>
            <person name="Robertson H.M."/>
            <person name="Tu Z."/>
            <person name="Wang J.J."/>
            <person name="Wang S."/>
            <person name="Richards S."/>
            <person name="Song H."/>
            <person name="Zhang L."/>
            <person name="Sodergren E."/>
            <person name="Werner D."/>
            <person name="Stanke M."/>
            <person name="Morgenstern B."/>
            <person name="Solovyev V."/>
            <person name="Kosarev P."/>
            <person name="Brown G."/>
            <person name="Chen H.C."/>
            <person name="Ermolaeva O."/>
            <person name="Hlavina W."/>
            <person name="Kapustin Y."/>
            <person name="Kiryutin B."/>
            <person name="Kitts P."/>
            <person name="Maglott D."/>
            <person name="Pruitt K."/>
            <person name="Sapojnikov V."/>
            <person name="Souvorov A."/>
            <person name="Mackey A.J."/>
            <person name="Waterhouse R.M."/>
            <person name="Wyder S."/>
            <person name="Zdobnov E.M."/>
            <person name="Zdobnov E.M."/>
            <person name="Wyder S."/>
            <person name="Kriventseva E.V."/>
            <person name="Kadowaki T."/>
            <person name="Bork P."/>
            <person name="Aranda M."/>
            <person name="Bao R."/>
            <person name="Beermann A."/>
            <person name="Berns N."/>
            <person name="Bolognesi R."/>
            <person name="Bonneton F."/>
            <person name="Bopp D."/>
            <person name="Brown S.J."/>
            <person name="Bucher G."/>
            <person name="Butts T."/>
            <person name="Chaumot A."/>
            <person name="Denell R.E."/>
            <person name="Ferrier D.E."/>
            <person name="Friedrich M."/>
            <person name="Gordon C.M."/>
            <person name="Jindra M."/>
            <person name="Klingler M."/>
            <person name="Lan Q."/>
            <person name="Lattorff H.M."/>
            <person name="Laudet V."/>
            <person name="von Levetsow C."/>
            <person name="Liu Z."/>
            <person name="Lutz R."/>
            <person name="Lynch J.A."/>
            <person name="da Fonseca R.N."/>
            <person name="Posnien N."/>
            <person name="Reuter R."/>
            <person name="Roth S."/>
            <person name="Savard J."/>
            <person name="Schinko J.B."/>
            <person name="Schmitt C."/>
            <person name="Schoppmeier M."/>
            <person name="Schroder R."/>
            <person name="Shippy T.D."/>
            <person name="Simonnet F."/>
            <person name="Marques-Souza H."/>
            <person name="Tautz D."/>
            <person name="Tomoyasu Y."/>
            <person name="Trauner J."/>
            <person name="Van der Zee M."/>
            <person name="Vervoort M."/>
            <person name="Wittkopp N."/>
            <person name="Wimmer E.A."/>
            <person name="Yang X."/>
            <person name="Jones A.K."/>
            <person name="Sattelle D.B."/>
            <person name="Ebert P.R."/>
            <person name="Nelson D."/>
            <person name="Scott J.G."/>
            <person name="Beeman R.W."/>
            <person name="Muthukrishnan S."/>
            <person name="Kramer K.J."/>
            <person name="Arakane Y."/>
            <person name="Beeman R.W."/>
            <person name="Zhu Q."/>
            <person name="Hogenkamp D."/>
            <person name="Dixit R."/>
            <person name="Oppert B."/>
            <person name="Jiang H."/>
            <person name="Zou Z."/>
            <person name="Marshall J."/>
            <person name="Elpidina E."/>
            <person name="Vinokurov K."/>
            <person name="Oppert C."/>
            <person name="Zou Z."/>
            <person name="Evans J."/>
            <person name="Lu Z."/>
            <person name="Zhao P."/>
            <person name="Sumathipala N."/>
            <person name="Altincicek B."/>
            <person name="Vilcinskas A."/>
            <person name="Williams M."/>
            <person name="Hultmark D."/>
            <person name="Hetru C."/>
            <person name="Jiang H."/>
            <person name="Grimmelikhuijzen C.J."/>
            <person name="Hauser F."/>
            <person name="Cazzamali G."/>
            <person name="Williamson M."/>
            <person name="Park Y."/>
            <person name="Li B."/>
            <person name="Tanaka Y."/>
            <person name="Predel R."/>
            <person name="Neupert S."/>
            <person name="Schachtner J."/>
            <person name="Verleyen P."/>
            <person name="Raible F."/>
            <person name="Bork P."/>
            <person name="Friedrich M."/>
            <person name="Walden K.K."/>
            <person name="Robertson H.M."/>
            <person name="Angeli S."/>
            <person name="Foret S."/>
            <person name="Bucher G."/>
            <person name="Schuetz S."/>
            <person name="Maleszka R."/>
            <person name="Wimmer E.A."/>
            <person name="Beeman R.W."/>
            <person name="Lorenzen M."/>
            <person name="Tomoyasu Y."/>
            <person name="Miller S.C."/>
            <person name="Grossmann D."/>
            <person name="Bucher G."/>
        </authorList>
    </citation>
    <scope>NUCLEOTIDE SEQUENCE [LARGE SCALE GENOMIC DNA]</scope>
    <source>
        <strain evidence="2 3">Georgia GA2</strain>
    </source>
</reference>
<keyword evidence="3" id="KW-1185">Reference proteome</keyword>
<gene>
    <name evidence="2" type="primary">GLEAN_12716</name>
    <name evidence="2" type="ORF">TcasGA2_TC012716</name>
</gene>
<proteinExistence type="predicted"/>